<organism evidence="1 2">
    <name type="scientific">Promethearchaeum syntrophicum</name>
    <dbReference type="NCBI Taxonomy" id="2594042"/>
    <lineage>
        <taxon>Archaea</taxon>
        <taxon>Promethearchaeati</taxon>
        <taxon>Promethearchaeota</taxon>
        <taxon>Promethearchaeia</taxon>
        <taxon>Promethearchaeales</taxon>
        <taxon>Promethearchaeaceae</taxon>
        <taxon>Promethearchaeum</taxon>
    </lineage>
</organism>
<dbReference type="GeneID" id="41328932"/>
<name>A0A5B9D7V2_9ARCH</name>
<reference evidence="1 2" key="1">
    <citation type="journal article" date="2020" name="Nature">
        <title>Isolation of an archaeon at the prokaryote-eukaryote interface.</title>
        <authorList>
            <person name="Imachi H."/>
            <person name="Nobu M.K."/>
            <person name="Nakahara N."/>
            <person name="Morono Y."/>
            <person name="Ogawara M."/>
            <person name="Takaki Y."/>
            <person name="Takano Y."/>
            <person name="Uematsu K."/>
            <person name="Ikuta T."/>
            <person name="Ito M."/>
            <person name="Matsui Y."/>
            <person name="Miyazaki M."/>
            <person name="Murata K."/>
            <person name="Saito Y."/>
            <person name="Sakai S."/>
            <person name="Song C."/>
            <person name="Tasumi E."/>
            <person name="Yamanaka Y."/>
            <person name="Yamaguchi T."/>
            <person name="Kamagata Y."/>
            <person name="Tamaki H."/>
            <person name="Takai K."/>
        </authorList>
    </citation>
    <scope>NUCLEOTIDE SEQUENCE [LARGE SCALE GENOMIC DNA]</scope>
    <source>
        <strain evidence="1 2">MK-D1</strain>
    </source>
</reference>
<evidence type="ECO:0000313" key="2">
    <source>
        <dbReference type="Proteomes" id="UP000321408"/>
    </source>
</evidence>
<protein>
    <submittedName>
        <fullName evidence="1">Uncharacterized protein</fullName>
    </submittedName>
</protein>
<dbReference type="AlphaFoldDB" id="A0A5B9D7V2"/>
<reference evidence="1 2" key="2">
    <citation type="journal article" date="2024" name="Int. J. Syst. Evol. Microbiol.">
        <title>Promethearchaeum syntrophicum gen. nov., sp. nov., an anaerobic, obligately syntrophic archaeon, the first isolate of the lineage 'Asgard' archaea, and proposal of the new archaeal phylum Promethearchaeota phyl. nov. and kingdom Promethearchaeati regn. nov.</title>
        <authorList>
            <person name="Imachi H."/>
            <person name="Nobu M.K."/>
            <person name="Kato S."/>
            <person name="Takaki Y."/>
            <person name="Miyazaki M."/>
            <person name="Miyata M."/>
            <person name="Ogawara M."/>
            <person name="Saito Y."/>
            <person name="Sakai S."/>
            <person name="Tahara Y.O."/>
            <person name="Takano Y."/>
            <person name="Tasumi E."/>
            <person name="Uematsu K."/>
            <person name="Yoshimura T."/>
            <person name="Itoh T."/>
            <person name="Ohkuma M."/>
            <person name="Takai K."/>
        </authorList>
    </citation>
    <scope>NUCLEOTIDE SEQUENCE [LARGE SCALE GENOMIC DNA]</scope>
    <source>
        <strain evidence="1 2">MK-D1</strain>
    </source>
</reference>
<proteinExistence type="predicted"/>
<keyword evidence="2" id="KW-1185">Reference proteome</keyword>
<evidence type="ECO:0000313" key="1">
    <source>
        <dbReference type="EMBL" id="QEE15111.1"/>
    </source>
</evidence>
<accession>A0A5B9D7V2</accession>
<dbReference type="EMBL" id="CP042905">
    <property type="protein sequence ID" value="QEE15111.1"/>
    <property type="molecule type" value="Genomic_DNA"/>
</dbReference>
<sequence length="675" mass="79951">MLKYKNLTIIPTYHSNLDFVYEVRAAFYQNPPDLICVEFPENLRTQIITGINRFPSISLVLYYDELLKQQLFIPITPSDSLIESIRLAQEYGIPVEFIDLFVKNYNPEFHNLPDSYVLNKLSLEEFYDIVKKEMKFEDLAEFKFQKEKSEQEKKQKNNLDEQFLLESESYLKDLSGVNAQNWMQSSKDIDELRNHFMAAKLSEIMISNKNRQILVVMGLAHWEKIKYLLEHNIISEDITTSFSTSVDAKLFNILQDDLPKIMIQTPNIVFQYEIFRNRQKKVIDKLPFRESNQIDLLKMDQFNSIKIILQRAVDQYKQEYDEKISLHKLKSLFQYIRNLPLIENRITPVLFDIVLASKSIINDNFAWVVWNECKLYPYAKDDDKLDSLSFSDEGILLDGKYFKLRRTIPLKIQKIKLPLKPKPKESKKGEWRSVWDKNKWNLVSYLPEDIFEENYFRHVRTRSMNLLKDDHIKIHEFTSTLMDGIDFRETIRNWAYKKKIYVKEKITIRGEVDSVVIIFNRDESDILFKHKQIWFAEHLKESDLAFYSTFPGIDLVGPGISRIELGGVVSFYPPRNIPDIWNDKFLKNYPIAKKKADRLLLAALLFAQKPFITYVAKNKPDNIFYSIAARVHVKIIYLPIDRFNPVSLRALRNLHVLAGKKIRSYAHKYIHKRRY</sequence>
<dbReference type="RefSeq" id="WP_147662035.1">
    <property type="nucleotide sequence ID" value="NZ_CP042905.2"/>
</dbReference>
<dbReference type="Proteomes" id="UP000321408">
    <property type="component" value="Chromosome"/>
</dbReference>
<dbReference type="KEGG" id="psyt:DSAG12_00934"/>
<gene>
    <name evidence="1" type="ORF">DSAG12_00934</name>
</gene>